<feature type="region of interest" description="Disordered" evidence="1">
    <location>
        <begin position="226"/>
        <end position="246"/>
    </location>
</feature>
<dbReference type="Gene3D" id="3.30.530.20">
    <property type="match status" value="1"/>
</dbReference>
<evidence type="ECO:0000256" key="1">
    <source>
        <dbReference type="SAM" id="MobiDB-lite"/>
    </source>
</evidence>
<proteinExistence type="predicted"/>
<dbReference type="PANTHER" id="PTHR38588">
    <property type="entry name" value="BLL0334 PROTEIN"/>
    <property type="match status" value="1"/>
</dbReference>
<evidence type="ECO:0000313" key="2">
    <source>
        <dbReference type="EMBL" id="BBZ15455.1"/>
    </source>
</evidence>
<evidence type="ECO:0008006" key="4">
    <source>
        <dbReference type="Google" id="ProtNLM"/>
    </source>
</evidence>
<accession>A0ABN6BCJ6</accession>
<feature type="compositionally biased region" description="Polar residues" evidence="1">
    <location>
        <begin position="230"/>
        <end position="246"/>
    </location>
</feature>
<dbReference type="Proteomes" id="UP000467379">
    <property type="component" value="Plasmid pJCM12687"/>
</dbReference>
<dbReference type="InterPro" id="IPR023393">
    <property type="entry name" value="START-like_dom_sf"/>
</dbReference>
<name>A0ABN6BCJ6_9MYCO</name>
<dbReference type="SUPFAM" id="SSF55961">
    <property type="entry name" value="Bet v1-like"/>
    <property type="match status" value="1"/>
</dbReference>
<protein>
    <recommendedName>
        <fullName evidence="4">Carbon monoxide dehydrogenase subunit G</fullName>
    </recommendedName>
</protein>
<dbReference type="InterPro" id="IPR010419">
    <property type="entry name" value="CO_DH_gsu"/>
</dbReference>
<dbReference type="EMBL" id="AP022607">
    <property type="protein sequence ID" value="BBZ15455.1"/>
    <property type="molecule type" value="Genomic_DNA"/>
</dbReference>
<geneLocation type="plasmid" evidence="2 3">
    <name>pJCM12687</name>
</geneLocation>
<evidence type="ECO:0000313" key="3">
    <source>
        <dbReference type="Proteomes" id="UP000467379"/>
    </source>
</evidence>
<gene>
    <name evidence="2" type="ORF">MBRA_56500</name>
</gene>
<organism evidence="2 3">
    <name type="scientific">Mycobacterium branderi</name>
    <dbReference type="NCBI Taxonomy" id="43348"/>
    <lineage>
        <taxon>Bacteria</taxon>
        <taxon>Bacillati</taxon>
        <taxon>Actinomycetota</taxon>
        <taxon>Actinomycetes</taxon>
        <taxon>Mycobacteriales</taxon>
        <taxon>Mycobacteriaceae</taxon>
        <taxon>Mycobacterium</taxon>
    </lineage>
</organism>
<keyword evidence="3" id="KW-1185">Reference proteome</keyword>
<feature type="region of interest" description="Disordered" evidence="1">
    <location>
        <begin position="178"/>
        <end position="203"/>
    </location>
</feature>
<dbReference type="Pfam" id="PF06240">
    <property type="entry name" value="COXG"/>
    <property type="match status" value="1"/>
</dbReference>
<sequence length="246" mass="26101">MTFASSSPRQPLDAPPPIVAVQTTRQEQTMSEKMIIKDRVDTPLSPQDLFALLTDLDAVVPCVPGAILHPDEGGADGVRKGQIVIAFGPIRYRYEGTVRSTHVDAAKRTVTYEAAGTETSGEGTVGGELTLNVAGTGGESTLDVLCEAQVTGMVADYGQDMAEEVARDIIRQFANAVRERHESSGADAADDEQPKARHAAATPKPIGGLRLLLRITVQRILRKILGRKGSGSTARTTPDSSGPQNT</sequence>
<reference evidence="2 3" key="1">
    <citation type="journal article" date="2019" name="Emerg. Microbes Infect.">
        <title>Comprehensive subspecies identification of 175 nontuberculous mycobacteria species based on 7547 genomic profiles.</title>
        <authorList>
            <person name="Matsumoto Y."/>
            <person name="Kinjo T."/>
            <person name="Motooka D."/>
            <person name="Nabeya D."/>
            <person name="Jung N."/>
            <person name="Uechi K."/>
            <person name="Horii T."/>
            <person name="Iida T."/>
            <person name="Fujita J."/>
            <person name="Nakamura S."/>
        </authorList>
    </citation>
    <scope>NUCLEOTIDE SEQUENCE [LARGE SCALE GENOMIC DNA]</scope>
    <source>
        <strain evidence="2 3">JCM 12687</strain>
        <plasmid evidence="2">pJCM12687</plasmid>
    </source>
</reference>
<dbReference type="PANTHER" id="PTHR38588:SF1">
    <property type="entry name" value="BLL0334 PROTEIN"/>
    <property type="match status" value="1"/>
</dbReference>
<keyword evidence="2" id="KW-0614">Plasmid</keyword>